<comment type="similarity">
    <text evidence="1">Belongs to the pseudomonas-type ThrB family.</text>
</comment>
<dbReference type="Gene3D" id="3.90.1200.10">
    <property type="match status" value="1"/>
</dbReference>
<dbReference type="InterPro" id="IPR011009">
    <property type="entry name" value="Kinase-like_dom_sf"/>
</dbReference>
<evidence type="ECO:0000256" key="1">
    <source>
        <dbReference type="ARBA" id="ARBA00038240"/>
    </source>
</evidence>
<dbReference type="RefSeq" id="WP_199020114.1">
    <property type="nucleotide sequence ID" value="NZ_JAELUP010000077.1"/>
</dbReference>
<dbReference type="GO" id="GO:0004413">
    <property type="term" value="F:homoserine kinase activity"/>
    <property type="evidence" value="ECO:0007669"/>
    <property type="project" value="TreeGrafter"/>
</dbReference>
<dbReference type="GO" id="GO:0009088">
    <property type="term" value="P:threonine biosynthetic process"/>
    <property type="evidence" value="ECO:0007669"/>
    <property type="project" value="TreeGrafter"/>
</dbReference>
<dbReference type="PANTHER" id="PTHR21064">
    <property type="entry name" value="AMINOGLYCOSIDE PHOSPHOTRANSFERASE DOMAIN-CONTAINING PROTEIN-RELATED"/>
    <property type="match status" value="1"/>
</dbReference>
<keyword evidence="4" id="KW-1185">Reference proteome</keyword>
<reference evidence="3" key="1">
    <citation type="submission" date="2020-12" db="EMBL/GenBank/DDBJ databases">
        <authorList>
            <person name="Huq M.A."/>
        </authorList>
    </citation>
    <scope>NUCLEOTIDE SEQUENCE</scope>
    <source>
        <strain evidence="3">MAHUQ-46</strain>
    </source>
</reference>
<feature type="domain" description="Aminoglycoside phosphotransferase" evidence="2">
    <location>
        <begin position="61"/>
        <end position="316"/>
    </location>
</feature>
<gene>
    <name evidence="3" type="ORF">JFN88_15160</name>
</gene>
<sequence>MSGSIGEVQAHGMGTTLVRPDWAPIQLEEANRLLVMYPQLGEALELVWHSPRPFSSATIAETTAGRLFIKRHHQSVRDAEGLMEEHHLIAHLHSQGIPVSNIIVGAGGHTAFELDEWTYEIHRLAQGFDLYRDAVSWSPFLSVAHAHAAGESLARMHLAAESYTAPPRPPRMLVSSFSIFGSADPYAAMSSYIAERKALSDYMNTRSWKEDLESVLMPLHKRLAPWLKELKPLWTHNDWHASNLLWSNPADLGNDLAWVETIMDFGLSDRTNAVYDLATALERNTIEWLAMDDSRRQDITHPEQAAALLEGYESVRPLSSGESAALVAMLPLVHVEFALSEIDYFIGIVGSLANADLAYDTFLIGHAKWFSEEAGKNFLDFLERRLLHVG</sequence>
<dbReference type="Pfam" id="PF01636">
    <property type="entry name" value="APH"/>
    <property type="match status" value="1"/>
</dbReference>
<protein>
    <submittedName>
        <fullName evidence="3">Phosphotransferase</fullName>
    </submittedName>
</protein>
<dbReference type="Proteomes" id="UP000640274">
    <property type="component" value="Unassembled WGS sequence"/>
</dbReference>
<comment type="caution">
    <text evidence="3">The sequence shown here is derived from an EMBL/GenBank/DDBJ whole genome shotgun (WGS) entry which is preliminary data.</text>
</comment>
<dbReference type="PANTHER" id="PTHR21064:SF6">
    <property type="entry name" value="AMINOGLYCOSIDE PHOSPHOTRANSFERASE DOMAIN-CONTAINING PROTEIN"/>
    <property type="match status" value="1"/>
</dbReference>
<evidence type="ECO:0000313" key="3">
    <source>
        <dbReference type="EMBL" id="MBJ6362572.1"/>
    </source>
</evidence>
<evidence type="ECO:0000313" key="4">
    <source>
        <dbReference type="Proteomes" id="UP000640274"/>
    </source>
</evidence>
<organism evidence="3 4">
    <name type="scientific">Paenibacillus roseus</name>
    <dbReference type="NCBI Taxonomy" id="2798579"/>
    <lineage>
        <taxon>Bacteria</taxon>
        <taxon>Bacillati</taxon>
        <taxon>Bacillota</taxon>
        <taxon>Bacilli</taxon>
        <taxon>Bacillales</taxon>
        <taxon>Paenibacillaceae</taxon>
        <taxon>Paenibacillus</taxon>
    </lineage>
</organism>
<name>A0A934J8V5_9BACL</name>
<accession>A0A934J8V5</accession>
<dbReference type="AlphaFoldDB" id="A0A934J8V5"/>
<dbReference type="SUPFAM" id="SSF56112">
    <property type="entry name" value="Protein kinase-like (PK-like)"/>
    <property type="match status" value="1"/>
</dbReference>
<dbReference type="EMBL" id="JAELUP010000077">
    <property type="protein sequence ID" value="MBJ6362572.1"/>
    <property type="molecule type" value="Genomic_DNA"/>
</dbReference>
<evidence type="ECO:0000259" key="2">
    <source>
        <dbReference type="Pfam" id="PF01636"/>
    </source>
</evidence>
<proteinExistence type="inferred from homology"/>
<dbReference type="InterPro" id="IPR050249">
    <property type="entry name" value="Pseudomonas-type_ThrB"/>
</dbReference>
<dbReference type="InterPro" id="IPR002575">
    <property type="entry name" value="Aminoglycoside_PTrfase"/>
</dbReference>